<protein>
    <submittedName>
        <fullName evidence="1">Uncharacterized protein</fullName>
    </submittedName>
</protein>
<dbReference type="InterPro" id="IPR008979">
    <property type="entry name" value="Galactose-bd-like_sf"/>
</dbReference>
<dbReference type="OrthoDB" id="7997998at2"/>
<dbReference type="AlphaFoldDB" id="A0A5C4L7U5"/>
<evidence type="ECO:0000313" key="2">
    <source>
        <dbReference type="Proteomes" id="UP000305267"/>
    </source>
</evidence>
<sequence length="139" mass="15116">MHMRAEERLRLTLSGAGGRAVVSLNTYAVTQPAIEGLDPSEDGFSYDVTPWLQPGRNVLTVVLIGPAAEQPFRLVAERDGQAQLMLNEAELLPVPAPWRLWTTTIELASSAHPSVLVGEQNFAWPSRTRDADLGDVLVG</sequence>
<dbReference type="SUPFAM" id="SSF49785">
    <property type="entry name" value="Galactose-binding domain-like"/>
    <property type="match status" value="1"/>
</dbReference>
<reference evidence="1 2" key="1">
    <citation type="submission" date="2019-06" db="EMBL/GenBank/DDBJ databases">
        <title>Genome of Methylobacterium sp. 17Sr1-39.</title>
        <authorList>
            <person name="Seo T."/>
        </authorList>
    </citation>
    <scope>NUCLEOTIDE SEQUENCE [LARGE SCALE GENOMIC DNA]</scope>
    <source>
        <strain evidence="1 2">17Sr1-39</strain>
    </source>
</reference>
<gene>
    <name evidence="1" type="ORF">FF100_34820</name>
</gene>
<keyword evidence="2" id="KW-1185">Reference proteome</keyword>
<comment type="caution">
    <text evidence="1">The sequence shown here is derived from an EMBL/GenBank/DDBJ whole genome shotgun (WGS) entry which is preliminary data.</text>
</comment>
<name>A0A5C4L7U5_9HYPH</name>
<dbReference type="Proteomes" id="UP000305267">
    <property type="component" value="Unassembled WGS sequence"/>
</dbReference>
<dbReference type="EMBL" id="VDDA01000051">
    <property type="protein sequence ID" value="TNC06270.1"/>
    <property type="molecule type" value="Genomic_DNA"/>
</dbReference>
<accession>A0A5C4L7U5</accession>
<evidence type="ECO:0000313" key="1">
    <source>
        <dbReference type="EMBL" id="TNC06270.1"/>
    </source>
</evidence>
<organism evidence="1 2">
    <name type="scientific">Methylobacterium terricola</name>
    <dbReference type="NCBI Taxonomy" id="2583531"/>
    <lineage>
        <taxon>Bacteria</taxon>
        <taxon>Pseudomonadati</taxon>
        <taxon>Pseudomonadota</taxon>
        <taxon>Alphaproteobacteria</taxon>
        <taxon>Hyphomicrobiales</taxon>
        <taxon>Methylobacteriaceae</taxon>
        <taxon>Methylobacterium</taxon>
    </lineage>
</organism>
<dbReference type="RefSeq" id="WP_139040582.1">
    <property type="nucleotide sequence ID" value="NZ_VDDA01000051.1"/>
</dbReference>
<proteinExistence type="predicted"/>